<sequence length="30" mass="3625">RSFHITNQNMRSLTPYGFSRNNQCLRLIRT</sequence>
<evidence type="ECO:0000313" key="1">
    <source>
        <dbReference type="EMBL" id="KAK5977523.1"/>
    </source>
</evidence>
<accession>A0AAN8INP0</accession>
<gene>
    <name evidence="1" type="ORF">GCK32_015706</name>
</gene>
<comment type="caution">
    <text evidence="1">The sequence shown here is derived from an EMBL/GenBank/DDBJ whole genome shotgun (WGS) entry which is preliminary data.</text>
</comment>
<dbReference type="Proteomes" id="UP001331761">
    <property type="component" value="Unassembled WGS sequence"/>
</dbReference>
<dbReference type="EMBL" id="WIXE01010502">
    <property type="protein sequence ID" value="KAK5977523.1"/>
    <property type="molecule type" value="Genomic_DNA"/>
</dbReference>
<dbReference type="AlphaFoldDB" id="A0AAN8INP0"/>
<protein>
    <submittedName>
        <fullName evidence="1">Uncharacterized protein</fullName>
    </submittedName>
</protein>
<reference evidence="1 2" key="1">
    <citation type="submission" date="2019-10" db="EMBL/GenBank/DDBJ databases">
        <title>Assembly and Annotation for the nematode Trichostrongylus colubriformis.</title>
        <authorList>
            <person name="Martin J."/>
        </authorList>
    </citation>
    <scope>NUCLEOTIDE SEQUENCE [LARGE SCALE GENOMIC DNA]</scope>
    <source>
        <strain evidence="1">G859</strain>
        <tissue evidence="1">Whole worm</tissue>
    </source>
</reference>
<feature type="non-terminal residue" evidence="1">
    <location>
        <position position="1"/>
    </location>
</feature>
<proteinExistence type="predicted"/>
<name>A0AAN8INP0_TRICO</name>
<evidence type="ECO:0000313" key="2">
    <source>
        <dbReference type="Proteomes" id="UP001331761"/>
    </source>
</evidence>
<organism evidence="1 2">
    <name type="scientific">Trichostrongylus colubriformis</name>
    <name type="common">Black scour worm</name>
    <dbReference type="NCBI Taxonomy" id="6319"/>
    <lineage>
        <taxon>Eukaryota</taxon>
        <taxon>Metazoa</taxon>
        <taxon>Ecdysozoa</taxon>
        <taxon>Nematoda</taxon>
        <taxon>Chromadorea</taxon>
        <taxon>Rhabditida</taxon>
        <taxon>Rhabditina</taxon>
        <taxon>Rhabditomorpha</taxon>
        <taxon>Strongyloidea</taxon>
        <taxon>Trichostrongylidae</taxon>
        <taxon>Trichostrongylus</taxon>
    </lineage>
</organism>
<keyword evidence="2" id="KW-1185">Reference proteome</keyword>